<protein>
    <submittedName>
        <fullName evidence="4">Adhesion G protein-coupled receptor A1</fullName>
    </submittedName>
</protein>
<proteinExistence type="inferred from homology"/>
<dbReference type="GO" id="GO:0007166">
    <property type="term" value="P:cell surface receptor signaling pathway"/>
    <property type="evidence" value="ECO:0007669"/>
    <property type="project" value="TreeGrafter"/>
</dbReference>
<dbReference type="AlphaFoldDB" id="A0A7J8G3F5"/>
<evidence type="ECO:0000256" key="1">
    <source>
        <dbReference type="ARBA" id="ARBA00007343"/>
    </source>
</evidence>
<keyword evidence="3" id="KW-1133">Transmembrane helix</keyword>
<feature type="transmembrane region" description="Helical" evidence="3">
    <location>
        <begin position="51"/>
        <end position="71"/>
    </location>
</feature>
<dbReference type="GO" id="GO:0005886">
    <property type="term" value="C:plasma membrane"/>
    <property type="evidence" value="ECO:0007669"/>
    <property type="project" value="TreeGrafter"/>
</dbReference>
<evidence type="ECO:0000313" key="4">
    <source>
        <dbReference type="EMBL" id="KAF6454553.1"/>
    </source>
</evidence>
<evidence type="ECO:0000256" key="2">
    <source>
        <dbReference type="ARBA" id="ARBA00023170"/>
    </source>
</evidence>
<keyword evidence="3" id="KW-0472">Membrane</keyword>
<dbReference type="EMBL" id="JACASE010000006">
    <property type="protein sequence ID" value="KAF6454553.1"/>
    <property type="molecule type" value="Genomic_DNA"/>
</dbReference>
<keyword evidence="5" id="KW-1185">Reference proteome</keyword>
<organism evidence="4 5">
    <name type="scientific">Rousettus aegyptiacus</name>
    <name type="common">Egyptian fruit bat</name>
    <name type="synonym">Pteropus aegyptiacus</name>
    <dbReference type="NCBI Taxonomy" id="9407"/>
    <lineage>
        <taxon>Eukaryota</taxon>
        <taxon>Metazoa</taxon>
        <taxon>Chordata</taxon>
        <taxon>Craniata</taxon>
        <taxon>Vertebrata</taxon>
        <taxon>Euteleostomi</taxon>
        <taxon>Mammalia</taxon>
        <taxon>Eutheria</taxon>
        <taxon>Laurasiatheria</taxon>
        <taxon>Chiroptera</taxon>
        <taxon>Yinpterochiroptera</taxon>
        <taxon>Pteropodoidea</taxon>
        <taxon>Pteropodidae</taxon>
        <taxon>Rousettinae</taxon>
        <taxon>Rousettus</taxon>
    </lineage>
</organism>
<dbReference type="GO" id="GO:0014069">
    <property type="term" value="C:postsynaptic density"/>
    <property type="evidence" value="ECO:0007669"/>
    <property type="project" value="TreeGrafter"/>
</dbReference>
<name>A0A7J8G3F5_ROUAE</name>
<dbReference type="PANTHER" id="PTHR45930">
    <property type="entry name" value="G-PROTEIN COUPLED RECEPTOR 124-LIKE PROTEIN"/>
    <property type="match status" value="1"/>
</dbReference>
<gene>
    <name evidence="4" type="ORF">HJG63_000350</name>
</gene>
<keyword evidence="3" id="KW-0812">Transmembrane</keyword>
<evidence type="ECO:0000313" key="5">
    <source>
        <dbReference type="Proteomes" id="UP000593571"/>
    </source>
</evidence>
<dbReference type="GO" id="GO:0098978">
    <property type="term" value="C:glutamatergic synapse"/>
    <property type="evidence" value="ECO:0007669"/>
    <property type="project" value="TreeGrafter"/>
</dbReference>
<comment type="caution">
    <text evidence="4">The sequence shown here is derived from an EMBL/GenBank/DDBJ whole genome shotgun (WGS) entry which is preliminary data.</text>
</comment>
<accession>A0A7J8G3F5</accession>
<reference evidence="4 5" key="1">
    <citation type="journal article" date="2020" name="Nature">
        <title>Six reference-quality genomes reveal evolution of bat adaptations.</title>
        <authorList>
            <person name="Jebb D."/>
            <person name="Huang Z."/>
            <person name="Pippel M."/>
            <person name="Hughes G.M."/>
            <person name="Lavrichenko K."/>
            <person name="Devanna P."/>
            <person name="Winkler S."/>
            <person name="Jermiin L.S."/>
            <person name="Skirmuntt E.C."/>
            <person name="Katzourakis A."/>
            <person name="Burkitt-Gray L."/>
            <person name="Ray D.A."/>
            <person name="Sullivan K.A.M."/>
            <person name="Roscito J.G."/>
            <person name="Kirilenko B.M."/>
            <person name="Davalos L.M."/>
            <person name="Corthals A.P."/>
            <person name="Power M.L."/>
            <person name="Jones G."/>
            <person name="Ransome R.D."/>
            <person name="Dechmann D.K.N."/>
            <person name="Locatelli A.G."/>
            <person name="Puechmaille S.J."/>
            <person name="Fedrigo O."/>
            <person name="Jarvis E.D."/>
            <person name="Hiller M."/>
            <person name="Vernes S.C."/>
            <person name="Myers E.W."/>
            <person name="Teeling E.C."/>
        </authorList>
    </citation>
    <scope>NUCLEOTIDE SEQUENCE [LARGE SCALE GENOMIC DNA]</scope>
    <source>
        <strain evidence="4">MRouAeg1</strain>
        <tissue evidence="4">Muscle</tissue>
    </source>
</reference>
<dbReference type="PANTHER" id="PTHR45930:SF3">
    <property type="entry name" value="ADHESION G PROTEIN-COUPLED RECEPTOR A1"/>
    <property type="match status" value="1"/>
</dbReference>
<keyword evidence="2 4" id="KW-0675">Receptor</keyword>
<dbReference type="InterPro" id="IPR051963">
    <property type="entry name" value="Adhesion_GPCR_A"/>
</dbReference>
<dbReference type="Proteomes" id="UP000593571">
    <property type="component" value="Unassembled WGS sequence"/>
</dbReference>
<sequence length="82" mass="9180">MWFVLAVWGEVPWLMVMSSTPRISVTTRLGPDASSFARSPRFHLPICRRRFYLISGGVPFIICGVTAATNIRNYGTEDEDSA</sequence>
<comment type="similarity">
    <text evidence="1">Belongs to the G-protein coupled receptor 2 family. Adhesion G-protein coupled receptor (ADGR) subfamily.</text>
</comment>
<evidence type="ECO:0000256" key="3">
    <source>
        <dbReference type="SAM" id="Phobius"/>
    </source>
</evidence>